<dbReference type="PRINTS" id="PR00878">
    <property type="entry name" value="CHOLNESTRASE"/>
</dbReference>
<dbReference type="EC" id="3.1.1.-" evidence="3"/>
<evidence type="ECO:0000256" key="2">
    <source>
        <dbReference type="ARBA" id="ARBA00022801"/>
    </source>
</evidence>
<keyword evidence="2 3" id="KW-0378">Hydrolase</keyword>
<name>A0ABW1SET5_9PROT</name>
<dbReference type="Gene3D" id="3.40.50.1820">
    <property type="entry name" value="alpha/beta hydrolase"/>
    <property type="match status" value="1"/>
</dbReference>
<dbReference type="InterPro" id="IPR019819">
    <property type="entry name" value="Carboxylesterase_B_CS"/>
</dbReference>
<evidence type="ECO:0000313" key="6">
    <source>
        <dbReference type="Proteomes" id="UP001596303"/>
    </source>
</evidence>
<sequence>MSTKDGDLQGVLQKDAAYISYLGVPFAKPPVGSLRWAPPEPIESWEGVRDAGTYGPDCMQVAAKPGAWNYSEDQNYSEDCLYLNVFVPEKAKYSGSPLPVMVWFYGGGFFAGGASQDVYRDPTAYTDENVILVIPNYRVGAFGYLAHPDLSAKSESGVSGNYGTMDNIAALEWVQDNIAAFGGNPDNVTIFGESAGSIIANVLLSTPSASDLWSKGIAQSGAIWGLTPPMKTLEQAESWGEEFLSARGATTAEEARALPAEAITGLTPEEAVEHQFGFQPIADGQLTPRTTGDTFLLKEQDSKPIIIGWTRDEAAGFFPPIESEEAMMSWFNSQFGAAGAELAEAYLERDGQYRDAMIGAASGSIGQGTLVEAAIHSEKSDIWVYRFDHPAPGQDYAVHGVDVSYTFGHFPDGVNWTDADRKLSEDLVSYWVSFAKSEEPDAFGLPEWPKYDPENPEILYFDTPVRVGEIENYGRLMKTIKTENYSRDPALKALQE</sequence>
<dbReference type="EMBL" id="JBHSSW010000066">
    <property type="protein sequence ID" value="MFC6200176.1"/>
    <property type="molecule type" value="Genomic_DNA"/>
</dbReference>
<keyword evidence="6" id="KW-1185">Reference proteome</keyword>
<dbReference type="Proteomes" id="UP001596303">
    <property type="component" value="Unassembled WGS sequence"/>
</dbReference>
<proteinExistence type="inferred from homology"/>
<comment type="similarity">
    <text evidence="1 3">Belongs to the type-B carboxylesterase/lipase family.</text>
</comment>
<evidence type="ECO:0000313" key="5">
    <source>
        <dbReference type="EMBL" id="MFC6200176.1"/>
    </source>
</evidence>
<dbReference type="PROSITE" id="PS00122">
    <property type="entry name" value="CARBOXYLESTERASE_B_1"/>
    <property type="match status" value="1"/>
</dbReference>
<organism evidence="5 6">
    <name type="scientific">Ponticaulis profundi</name>
    <dbReference type="NCBI Taxonomy" id="2665222"/>
    <lineage>
        <taxon>Bacteria</taxon>
        <taxon>Pseudomonadati</taxon>
        <taxon>Pseudomonadota</taxon>
        <taxon>Alphaproteobacteria</taxon>
        <taxon>Hyphomonadales</taxon>
        <taxon>Hyphomonadaceae</taxon>
        <taxon>Ponticaulis</taxon>
    </lineage>
</organism>
<dbReference type="PANTHER" id="PTHR11559">
    <property type="entry name" value="CARBOXYLESTERASE"/>
    <property type="match status" value="1"/>
</dbReference>
<dbReference type="PROSITE" id="PS00941">
    <property type="entry name" value="CARBOXYLESTERASE_B_2"/>
    <property type="match status" value="1"/>
</dbReference>
<comment type="caution">
    <text evidence="5">The sequence shown here is derived from an EMBL/GenBank/DDBJ whole genome shotgun (WGS) entry which is preliminary data.</text>
</comment>
<dbReference type="InterPro" id="IPR050309">
    <property type="entry name" value="Type-B_Carboxylest/Lipase"/>
</dbReference>
<evidence type="ECO:0000259" key="4">
    <source>
        <dbReference type="Pfam" id="PF00135"/>
    </source>
</evidence>
<feature type="domain" description="Carboxylesterase type B" evidence="4">
    <location>
        <begin position="3"/>
        <end position="466"/>
    </location>
</feature>
<dbReference type="Pfam" id="PF00135">
    <property type="entry name" value="COesterase"/>
    <property type="match status" value="1"/>
</dbReference>
<dbReference type="InterPro" id="IPR019826">
    <property type="entry name" value="Carboxylesterase_B_AS"/>
</dbReference>
<dbReference type="RefSeq" id="WP_377382228.1">
    <property type="nucleotide sequence ID" value="NZ_JBHSSW010000066.1"/>
</dbReference>
<reference evidence="6" key="1">
    <citation type="journal article" date="2019" name="Int. J. Syst. Evol. Microbiol.">
        <title>The Global Catalogue of Microorganisms (GCM) 10K type strain sequencing project: providing services to taxonomists for standard genome sequencing and annotation.</title>
        <authorList>
            <consortium name="The Broad Institute Genomics Platform"/>
            <consortium name="The Broad Institute Genome Sequencing Center for Infectious Disease"/>
            <person name="Wu L."/>
            <person name="Ma J."/>
        </authorList>
    </citation>
    <scope>NUCLEOTIDE SEQUENCE [LARGE SCALE GENOMIC DNA]</scope>
    <source>
        <strain evidence="6">CGMCC-1.15741</strain>
    </source>
</reference>
<evidence type="ECO:0000256" key="3">
    <source>
        <dbReference type="RuleBase" id="RU361235"/>
    </source>
</evidence>
<protein>
    <recommendedName>
        <fullName evidence="3">Carboxylic ester hydrolase</fullName>
        <ecNumber evidence="3">3.1.1.-</ecNumber>
    </recommendedName>
</protein>
<dbReference type="SUPFAM" id="SSF53474">
    <property type="entry name" value="alpha/beta-Hydrolases"/>
    <property type="match status" value="1"/>
</dbReference>
<gene>
    <name evidence="5" type="ORF">ACFQDM_19045</name>
</gene>
<accession>A0ABW1SET5</accession>
<evidence type="ECO:0000256" key="1">
    <source>
        <dbReference type="ARBA" id="ARBA00005964"/>
    </source>
</evidence>
<dbReference type="InterPro" id="IPR002018">
    <property type="entry name" value="CarbesteraseB"/>
</dbReference>
<dbReference type="InterPro" id="IPR000997">
    <property type="entry name" value="Cholinesterase"/>
</dbReference>
<dbReference type="InterPro" id="IPR029058">
    <property type="entry name" value="AB_hydrolase_fold"/>
</dbReference>